<organism evidence="6 7">
    <name type="scientific">Paraburkholderia susongensis</name>
    <dbReference type="NCBI Taxonomy" id="1515439"/>
    <lineage>
        <taxon>Bacteria</taxon>
        <taxon>Pseudomonadati</taxon>
        <taxon>Pseudomonadota</taxon>
        <taxon>Betaproteobacteria</taxon>
        <taxon>Burkholderiales</taxon>
        <taxon>Burkholderiaceae</taxon>
        <taxon>Paraburkholderia</taxon>
    </lineage>
</organism>
<dbReference type="Proteomes" id="UP000193228">
    <property type="component" value="Unassembled WGS sequence"/>
</dbReference>
<evidence type="ECO:0000256" key="3">
    <source>
        <dbReference type="ARBA" id="ARBA00023125"/>
    </source>
</evidence>
<feature type="domain" description="HTH lysR-type" evidence="5">
    <location>
        <begin position="1"/>
        <end position="59"/>
    </location>
</feature>
<evidence type="ECO:0000259" key="5">
    <source>
        <dbReference type="PROSITE" id="PS50931"/>
    </source>
</evidence>
<dbReference type="CDD" id="cd08432">
    <property type="entry name" value="PBP2_GcdR_TrpI_HvrB_AmpR_like"/>
    <property type="match status" value="1"/>
</dbReference>
<reference evidence="7" key="1">
    <citation type="submission" date="2017-04" db="EMBL/GenBank/DDBJ databases">
        <authorList>
            <person name="Varghese N."/>
            <person name="Submissions S."/>
        </authorList>
    </citation>
    <scope>NUCLEOTIDE SEQUENCE [LARGE SCALE GENOMIC DNA]</scope>
    <source>
        <strain evidence="7">LMG 29540</strain>
    </source>
</reference>
<dbReference type="EMBL" id="FXAT01000002">
    <property type="protein sequence ID" value="SMG21576.1"/>
    <property type="molecule type" value="Genomic_DNA"/>
</dbReference>
<evidence type="ECO:0000256" key="4">
    <source>
        <dbReference type="ARBA" id="ARBA00023163"/>
    </source>
</evidence>
<keyword evidence="7" id="KW-1185">Reference proteome</keyword>
<dbReference type="AlphaFoldDB" id="A0A1X7J1P4"/>
<dbReference type="Gene3D" id="3.40.190.10">
    <property type="entry name" value="Periplasmic binding protein-like II"/>
    <property type="match status" value="2"/>
</dbReference>
<dbReference type="RefSeq" id="WP_085481293.1">
    <property type="nucleotide sequence ID" value="NZ_FXAT01000002.1"/>
</dbReference>
<keyword evidence="3" id="KW-0238">DNA-binding</keyword>
<name>A0A1X7J1P4_9BURK</name>
<sequence>MPALNALKAFEVAGRTGSFTRAAELLNVTQSAVSRQVRQLEAQLGETLLLRHHHHLELSAAGRVLLQALQQSFDRIELTVRGLQEKTHRNRLRLNAPPTFTSRWLMPRLGRLRDAHPHLELSLSTRLDDKLAESGVLDCAIRFGNGEWEDVDSQLLMHERHIAVCAPALLARESGRAGIDLNQFTLLHVLASADQRYLTWQHWLKAAGIENVDTDGGYEFDLLDHAIRAAVDGLGVTIADRHMIAHELATGQLVQVLNVHVDGHQSYWFVTRDKQDVLPHVALFRDWLRQEIWLTTRSLDVSEPAPLGVVK</sequence>
<evidence type="ECO:0000256" key="1">
    <source>
        <dbReference type="ARBA" id="ARBA00009437"/>
    </source>
</evidence>
<dbReference type="InterPro" id="IPR036390">
    <property type="entry name" value="WH_DNA-bd_sf"/>
</dbReference>
<dbReference type="Gene3D" id="1.10.10.10">
    <property type="entry name" value="Winged helix-like DNA-binding domain superfamily/Winged helix DNA-binding domain"/>
    <property type="match status" value="1"/>
</dbReference>
<gene>
    <name evidence="6" type="ORF">SAMN06265784_102115</name>
</gene>
<dbReference type="PROSITE" id="PS50931">
    <property type="entry name" value="HTH_LYSR"/>
    <property type="match status" value="1"/>
</dbReference>
<dbReference type="STRING" id="1515439.SAMN06265784_102115"/>
<comment type="similarity">
    <text evidence="1">Belongs to the LysR transcriptional regulatory family.</text>
</comment>
<keyword evidence="4" id="KW-0804">Transcription</keyword>
<evidence type="ECO:0000256" key="2">
    <source>
        <dbReference type="ARBA" id="ARBA00023015"/>
    </source>
</evidence>
<dbReference type="InterPro" id="IPR005119">
    <property type="entry name" value="LysR_subst-bd"/>
</dbReference>
<dbReference type="GO" id="GO:0043565">
    <property type="term" value="F:sequence-specific DNA binding"/>
    <property type="evidence" value="ECO:0007669"/>
    <property type="project" value="TreeGrafter"/>
</dbReference>
<protein>
    <submittedName>
        <fullName evidence="6">Transcriptional regulator, LysR family</fullName>
    </submittedName>
</protein>
<evidence type="ECO:0000313" key="7">
    <source>
        <dbReference type="Proteomes" id="UP000193228"/>
    </source>
</evidence>
<dbReference type="GO" id="GO:0003700">
    <property type="term" value="F:DNA-binding transcription factor activity"/>
    <property type="evidence" value="ECO:0007669"/>
    <property type="project" value="InterPro"/>
</dbReference>
<dbReference type="PRINTS" id="PR00039">
    <property type="entry name" value="HTHLYSR"/>
</dbReference>
<dbReference type="Pfam" id="PF00126">
    <property type="entry name" value="HTH_1"/>
    <property type="match status" value="1"/>
</dbReference>
<keyword evidence="2" id="KW-0805">Transcription regulation</keyword>
<dbReference type="InterPro" id="IPR058163">
    <property type="entry name" value="LysR-type_TF_proteobact-type"/>
</dbReference>
<accession>A0A1X7J1P4</accession>
<dbReference type="SUPFAM" id="SSF46785">
    <property type="entry name" value="Winged helix' DNA-binding domain"/>
    <property type="match status" value="1"/>
</dbReference>
<dbReference type="InterPro" id="IPR036388">
    <property type="entry name" value="WH-like_DNA-bd_sf"/>
</dbReference>
<dbReference type="Pfam" id="PF03466">
    <property type="entry name" value="LysR_substrate"/>
    <property type="match status" value="1"/>
</dbReference>
<dbReference type="SUPFAM" id="SSF53850">
    <property type="entry name" value="Periplasmic binding protein-like II"/>
    <property type="match status" value="1"/>
</dbReference>
<dbReference type="GO" id="GO:0006351">
    <property type="term" value="P:DNA-templated transcription"/>
    <property type="evidence" value="ECO:0007669"/>
    <property type="project" value="TreeGrafter"/>
</dbReference>
<dbReference type="InterPro" id="IPR000847">
    <property type="entry name" value="LysR_HTH_N"/>
</dbReference>
<dbReference type="PANTHER" id="PTHR30537">
    <property type="entry name" value="HTH-TYPE TRANSCRIPTIONAL REGULATOR"/>
    <property type="match status" value="1"/>
</dbReference>
<dbReference type="PANTHER" id="PTHR30537:SF5">
    <property type="entry name" value="HTH-TYPE TRANSCRIPTIONAL ACTIVATOR TTDR-RELATED"/>
    <property type="match status" value="1"/>
</dbReference>
<dbReference type="OrthoDB" id="8591238at2"/>
<proteinExistence type="inferred from homology"/>
<evidence type="ECO:0000313" key="6">
    <source>
        <dbReference type="EMBL" id="SMG21576.1"/>
    </source>
</evidence>